<proteinExistence type="predicted"/>
<comment type="subcellular location">
    <subcellularLocation>
        <location evidence="1">Cell envelope</location>
    </subcellularLocation>
    <subcellularLocation>
        <location evidence="2">Cell outer membrane</location>
    </subcellularLocation>
    <subcellularLocation>
        <location evidence="3">Secreted</location>
    </subcellularLocation>
</comment>
<evidence type="ECO:0000256" key="6">
    <source>
        <dbReference type="ARBA" id="ARBA00023136"/>
    </source>
</evidence>
<protein>
    <recommendedName>
        <fullName evidence="9">Right handed beta helix domain-containing protein</fullName>
    </recommendedName>
</protein>
<sequence>MPTKEPHRITEGQIIVCEGQTVTIVSENPSIHAVIDGQNNIVEDRGGFLYMEGGEVTMVHLELTAFTGSTRGGVIAMRGQGAQTLALQGCIFRSNAAEWYGGAVYAYGADGDIPGSASLAVDDCLFENNTALYNGGAVHFNGLYGSVSAAFNASRWEGNRATHGGGIADLFGDLTANGCSFAGNVGASAGGAYYQYTAKGSPNASSVFLECVFHGNEAPVGTGEDLHFHTVAEAREANSALLCACEYEGVYADEAAVSISEDPASCGI</sequence>
<evidence type="ECO:0008006" key="9">
    <source>
        <dbReference type="Google" id="ProtNLM"/>
    </source>
</evidence>
<keyword evidence="6" id="KW-0472">Membrane</keyword>
<evidence type="ECO:0000256" key="4">
    <source>
        <dbReference type="ARBA" id="ARBA00022525"/>
    </source>
</evidence>
<dbReference type="GO" id="GO:0005576">
    <property type="term" value="C:extracellular region"/>
    <property type="evidence" value="ECO:0007669"/>
    <property type="project" value="UniProtKB-SubCell"/>
</dbReference>
<keyword evidence="5" id="KW-0732">Signal</keyword>
<name>A0A7S2DSW3_9STRA</name>
<evidence type="ECO:0000256" key="3">
    <source>
        <dbReference type="ARBA" id="ARBA00004613"/>
    </source>
</evidence>
<dbReference type="NCBIfam" id="TIGR01376">
    <property type="entry name" value="POMP_repeat"/>
    <property type="match status" value="1"/>
</dbReference>
<dbReference type="SUPFAM" id="SSF51126">
    <property type="entry name" value="Pectin lyase-like"/>
    <property type="match status" value="1"/>
</dbReference>
<evidence type="ECO:0000256" key="5">
    <source>
        <dbReference type="ARBA" id="ARBA00022729"/>
    </source>
</evidence>
<dbReference type="InterPro" id="IPR011050">
    <property type="entry name" value="Pectin_lyase_fold/virulence"/>
</dbReference>
<keyword evidence="7" id="KW-0998">Cell outer membrane</keyword>
<evidence type="ECO:0000256" key="7">
    <source>
        <dbReference type="ARBA" id="ARBA00023237"/>
    </source>
</evidence>
<dbReference type="EMBL" id="HBGS01048437">
    <property type="protein sequence ID" value="CAD9462872.1"/>
    <property type="molecule type" value="Transcribed_RNA"/>
</dbReference>
<accession>A0A7S2DSW3</accession>
<dbReference type="Pfam" id="PF02415">
    <property type="entry name" value="Chlam_PMP"/>
    <property type="match status" value="1"/>
</dbReference>
<evidence type="ECO:0000313" key="8">
    <source>
        <dbReference type="EMBL" id="CAD9462872.1"/>
    </source>
</evidence>
<keyword evidence="4" id="KW-0964">Secreted</keyword>
<organism evidence="8">
    <name type="scientific">Octactis speculum</name>
    <dbReference type="NCBI Taxonomy" id="3111310"/>
    <lineage>
        <taxon>Eukaryota</taxon>
        <taxon>Sar</taxon>
        <taxon>Stramenopiles</taxon>
        <taxon>Ochrophyta</taxon>
        <taxon>Dictyochophyceae</taxon>
        <taxon>Dictyochales</taxon>
        <taxon>Dictyochaceae</taxon>
        <taxon>Octactis</taxon>
    </lineage>
</organism>
<gene>
    <name evidence="8" type="ORF">DSPE1174_LOCUS25190</name>
</gene>
<evidence type="ECO:0000256" key="1">
    <source>
        <dbReference type="ARBA" id="ARBA00004196"/>
    </source>
</evidence>
<dbReference type="InterPro" id="IPR003368">
    <property type="entry name" value="POMP_repeat"/>
</dbReference>
<reference evidence="8" key="1">
    <citation type="submission" date="2021-01" db="EMBL/GenBank/DDBJ databases">
        <authorList>
            <person name="Corre E."/>
            <person name="Pelletier E."/>
            <person name="Niang G."/>
            <person name="Scheremetjew M."/>
            <person name="Finn R."/>
            <person name="Kale V."/>
            <person name="Holt S."/>
            <person name="Cochrane G."/>
            <person name="Meng A."/>
            <person name="Brown T."/>
            <person name="Cohen L."/>
        </authorList>
    </citation>
    <scope>NUCLEOTIDE SEQUENCE</scope>
    <source>
        <strain evidence="8">CCMP1381</strain>
    </source>
</reference>
<evidence type="ECO:0000256" key="2">
    <source>
        <dbReference type="ARBA" id="ARBA00004442"/>
    </source>
</evidence>
<dbReference type="AlphaFoldDB" id="A0A7S2DSW3"/>